<reference evidence="1 2" key="1">
    <citation type="submission" date="2017-10" db="EMBL/GenBank/DDBJ databases">
        <title>Nyctiphanis sp. nov., isolated from the stomach of the euphausiid Nyctiphanes simplex (Hansen, 1911) in the Gulf of California.</title>
        <authorList>
            <person name="Gomez-Gil B."/>
            <person name="Aguilar-Mendez M."/>
            <person name="Lopez-Cortes A."/>
            <person name="Gomez-Gutierrez J."/>
            <person name="Roque A."/>
            <person name="Lang E."/>
            <person name="Gonzalez-Castillo A."/>
        </authorList>
    </citation>
    <scope>NUCLEOTIDE SEQUENCE [LARGE SCALE GENOMIC DNA]</scope>
    <source>
        <strain evidence="1 2">CAIM 600</strain>
    </source>
</reference>
<accession>A0A4Q0YTW8</accession>
<gene>
    <name evidence="1" type="ORF">CS022_03660</name>
</gene>
<dbReference type="RefSeq" id="WP_129121146.1">
    <property type="nucleotide sequence ID" value="NZ_PEIB01000003.1"/>
</dbReference>
<evidence type="ECO:0000313" key="1">
    <source>
        <dbReference type="EMBL" id="RXJ74183.1"/>
    </source>
</evidence>
<proteinExistence type="predicted"/>
<comment type="caution">
    <text evidence="1">The sequence shown here is derived from an EMBL/GenBank/DDBJ whole genome shotgun (WGS) entry which is preliminary data.</text>
</comment>
<dbReference type="AlphaFoldDB" id="A0A4Q0YTW8"/>
<protein>
    <submittedName>
        <fullName evidence="1">Uncharacterized protein</fullName>
    </submittedName>
</protein>
<evidence type="ECO:0000313" key="2">
    <source>
        <dbReference type="Proteomes" id="UP000290287"/>
    </source>
</evidence>
<dbReference type="Proteomes" id="UP000290287">
    <property type="component" value="Unassembled WGS sequence"/>
</dbReference>
<dbReference type="EMBL" id="PEIB01000003">
    <property type="protein sequence ID" value="RXJ74183.1"/>
    <property type="molecule type" value="Genomic_DNA"/>
</dbReference>
<keyword evidence="2" id="KW-1185">Reference proteome</keyword>
<name>A0A4Q0YTW8_9GAMM</name>
<organism evidence="1 2">
    <name type="scientific">Veronia nyctiphanis</name>
    <dbReference type="NCBI Taxonomy" id="1278244"/>
    <lineage>
        <taxon>Bacteria</taxon>
        <taxon>Pseudomonadati</taxon>
        <taxon>Pseudomonadota</taxon>
        <taxon>Gammaproteobacteria</taxon>
        <taxon>Vibrionales</taxon>
        <taxon>Vibrionaceae</taxon>
        <taxon>Veronia</taxon>
    </lineage>
</organism>
<sequence length="96" mass="10655">MWTAAEAHIALGEPEKAKQAFEQAKAFAIENGLPKGLFEELEKVEQEVLYGQYAEETPKLKGLGLYRLPASPSQTNLSCAMCHAGAQVPDHYYSWK</sequence>